<dbReference type="PANTHER" id="PTHR14043:SF4">
    <property type="entry name" value="HOMEOBOX PROTEIN CUT-LIKE 1"/>
    <property type="match status" value="1"/>
</dbReference>
<dbReference type="AlphaFoldDB" id="A0A8T2PI99"/>
<feature type="compositionally biased region" description="Low complexity" evidence="2">
    <location>
        <begin position="28"/>
        <end position="53"/>
    </location>
</feature>
<feature type="region of interest" description="Disordered" evidence="2">
    <location>
        <begin position="176"/>
        <end position="211"/>
    </location>
</feature>
<dbReference type="GO" id="GO:0000981">
    <property type="term" value="F:DNA-binding transcription factor activity, RNA polymerase II-specific"/>
    <property type="evidence" value="ECO:0007669"/>
    <property type="project" value="TreeGrafter"/>
</dbReference>
<feature type="region of interest" description="Disordered" evidence="2">
    <location>
        <begin position="20"/>
        <end position="71"/>
    </location>
</feature>
<keyword evidence="1" id="KW-0175">Coiled coil</keyword>
<proteinExistence type="predicted"/>
<protein>
    <submittedName>
        <fullName evidence="3">Uncharacterized protein</fullName>
    </submittedName>
</protein>
<reference evidence="3" key="1">
    <citation type="thesis" date="2021" institute="BYU ScholarsArchive" country="Provo, UT, USA">
        <title>Applications of and Algorithms for Genome Assembly and Genomic Analyses with an Emphasis on Marine Teleosts.</title>
        <authorList>
            <person name="Pickett B.D."/>
        </authorList>
    </citation>
    <scope>NUCLEOTIDE SEQUENCE</scope>
    <source>
        <strain evidence="3">HI-2016</strain>
    </source>
</reference>
<dbReference type="EMBL" id="JAFBMS010000006">
    <property type="protein sequence ID" value="KAG9351920.1"/>
    <property type="molecule type" value="Genomic_DNA"/>
</dbReference>
<keyword evidence="4" id="KW-1185">Reference proteome</keyword>
<dbReference type="PANTHER" id="PTHR14043">
    <property type="entry name" value="CCAAT DISPLACEMENT PROTEIN-RELATED"/>
    <property type="match status" value="1"/>
</dbReference>
<name>A0A8T2PI99_9TELE</name>
<evidence type="ECO:0000313" key="4">
    <source>
        <dbReference type="Proteomes" id="UP000824540"/>
    </source>
</evidence>
<sequence length="211" mass="23114">MSPDETGPFTANLKARIVLKAGAGAGRGPPRATSPSPSPSLRSTTTVTQQATQSDCPREATSVGCSSAQGVGWPGGDSNALEVGQQLQVKVQRMHDIETENQKLRETLEEYNKEFAEVKNHEVTIKALKEKIQEYEKSLKNQAEDLAQEKEQQLHNDYAEKERKLLETQESLASKLEEADRKAQALQTVSQIGSGTGGELQPRQRQTGSLR</sequence>
<dbReference type="GO" id="GO:0005634">
    <property type="term" value="C:nucleus"/>
    <property type="evidence" value="ECO:0007669"/>
    <property type="project" value="TreeGrafter"/>
</dbReference>
<comment type="caution">
    <text evidence="3">The sequence shown here is derived from an EMBL/GenBank/DDBJ whole genome shotgun (WGS) entry which is preliminary data.</text>
</comment>
<dbReference type="OrthoDB" id="10257567at2759"/>
<evidence type="ECO:0000256" key="2">
    <source>
        <dbReference type="SAM" id="MobiDB-lite"/>
    </source>
</evidence>
<evidence type="ECO:0000313" key="3">
    <source>
        <dbReference type="EMBL" id="KAG9351920.1"/>
    </source>
</evidence>
<gene>
    <name evidence="3" type="ORF">JZ751_023171</name>
</gene>
<organism evidence="3 4">
    <name type="scientific">Albula glossodonta</name>
    <name type="common">roundjaw bonefish</name>
    <dbReference type="NCBI Taxonomy" id="121402"/>
    <lineage>
        <taxon>Eukaryota</taxon>
        <taxon>Metazoa</taxon>
        <taxon>Chordata</taxon>
        <taxon>Craniata</taxon>
        <taxon>Vertebrata</taxon>
        <taxon>Euteleostomi</taxon>
        <taxon>Actinopterygii</taxon>
        <taxon>Neopterygii</taxon>
        <taxon>Teleostei</taxon>
        <taxon>Albuliformes</taxon>
        <taxon>Albulidae</taxon>
        <taxon>Albula</taxon>
    </lineage>
</organism>
<dbReference type="GO" id="GO:0000977">
    <property type="term" value="F:RNA polymerase II transcription regulatory region sequence-specific DNA binding"/>
    <property type="evidence" value="ECO:0007669"/>
    <property type="project" value="TreeGrafter"/>
</dbReference>
<evidence type="ECO:0000256" key="1">
    <source>
        <dbReference type="ARBA" id="ARBA00023054"/>
    </source>
</evidence>
<dbReference type="Proteomes" id="UP000824540">
    <property type="component" value="Unassembled WGS sequence"/>
</dbReference>
<accession>A0A8T2PI99</accession>